<dbReference type="Pfam" id="PF12146">
    <property type="entry name" value="Hydrolase_4"/>
    <property type="match status" value="1"/>
</dbReference>
<dbReference type="PIRSF" id="PIRSF017388">
    <property type="entry name" value="Esterase_lipase"/>
    <property type="match status" value="1"/>
</dbReference>
<dbReference type="GO" id="GO:0016787">
    <property type="term" value="F:hydrolase activity"/>
    <property type="evidence" value="ECO:0007669"/>
    <property type="project" value="UniProtKB-KW"/>
</dbReference>
<protein>
    <submittedName>
        <fullName evidence="2">Alpha/beta fold hydrolase</fullName>
    </submittedName>
</protein>
<dbReference type="SUPFAM" id="SSF53474">
    <property type="entry name" value="alpha/beta-Hydrolases"/>
    <property type="match status" value="1"/>
</dbReference>
<name>A0ABS9MJ47_9FIRM</name>
<accession>A0ABS9MJ47</accession>
<sequence>MMDLSQNPLCRPFDFAGNPRHGILLVHGFTATPGTMLPLGEALARRGYRVKGILLPGHGTTVDDMEHRRWPEWIGAVQEGFDQLSQECERVSVVGLSMGGTLALLLAQTRPVYRAVPICAALRVRNRASRFARLIWPVMRYHTDSHHPSCGEFLAEYNACYDRTPVRSVAELNALIAHTLHGLKTVRCPLLVVRAGKDETVAPESAEIIMNRTASSKKRLLTLPDSPHVCTLGPERERLFREIARFLDAR</sequence>
<dbReference type="InterPro" id="IPR051044">
    <property type="entry name" value="MAG_DAG_Lipase"/>
</dbReference>
<evidence type="ECO:0000259" key="1">
    <source>
        <dbReference type="Pfam" id="PF12146"/>
    </source>
</evidence>
<feature type="domain" description="Serine aminopeptidase S33" evidence="1">
    <location>
        <begin position="18"/>
        <end position="228"/>
    </location>
</feature>
<dbReference type="EMBL" id="JAKNHQ010000009">
    <property type="protein sequence ID" value="MCG4610832.1"/>
    <property type="molecule type" value="Genomic_DNA"/>
</dbReference>
<comment type="caution">
    <text evidence="2">The sequence shown here is derived from an EMBL/GenBank/DDBJ whole genome shotgun (WGS) entry which is preliminary data.</text>
</comment>
<dbReference type="Gene3D" id="3.40.50.1820">
    <property type="entry name" value="alpha/beta hydrolase"/>
    <property type="match status" value="1"/>
</dbReference>
<evidence type="ECO:0000313" key="2">
    <source>
        <dbReference type="EMBL" id="MCG4610832.1"/>
    </source>
</evidence>
<dbReference type="RefSeq" id="WP_237966755.1">
    <property type="nucleotide sequence ID" value="NZ_JAKNHQ010000009.1"/>
</dbReference>
<dbReference type="InterPro" id="IPR022742">
    <property type="entry name" value="Hydrolase_4"/>
</dbReference>
<keyword evidence="2" id="KW-0378">Hydrolase</keyword>
<reference evidence="2 3" key="1">
    <citation type="submission" date="2022-01" db="EMBL/GenBank/DDBJ databases">
        <title>Collection of gut derived symbiotic bacterial strains cultured from healthy donors.</title>
        <authorList>
            <person name="Lin H."/>
            <person name="Kohout C."/>
            <person name="Waligurski E."/>
            <person name="Pamer E.G."/>
        </authorList>
    </citation>
    <scope>NUCLEOTIDE SEQUENCE [LARGE SCALE GENOMIC DNA]</scope>
    <source>
        <strain evidence="2 3">DFI.7.58</strain>
    </source>
</reference>
<dbReference type="InterPro" id="IPR012354">
    <property type="entry name" value="Esterase_lipase"/>
</dbReference>
<evidence type="ECO:0000313" key="3">
    <source>
        <dbReference type="Proteomes" id="UP001298681"/>
    </source>
</evidence>
<dbReference type="PANTHER" id="PTHR11614">
    <property type="entry name" value="PHOSPHOLIPASE-RELATED"/>
    <property type="match status" value="1"/>
</dbReference>
<gene>
    <name evidence="2" type="ORF">L0P57_07780</name>
</gene>
<keyword evidence="3" id="KW-1185">Reference proteome</keyword>
<dbReference type="InterPro" id="IPR029058">
    <property type="entry name" value="AB_hydrolase_fold"/>
</dbReference>
<dbReference type="Proteomes" id="UP001298681">
    <property type="component" value="Unassembled WGS sequence"/>
</dbReference>
<proteinExistence type="predicted"/>
<organism evidence="2 3">
    <name type="scientific">Anaeromassilibacillus senegalensis</name>
    <dbReference type="NCBI Taxonomy" id="1673717"/>
    <lineage>
        <taxon>Bacteria</taxon>
        <taxon>Bacillati</taxon>
        <taxon>Bacillota</taxon>
        <taxon>Clostridia</taxon>
        <taxon>Eubacteriales</taxon>
        <taxon>Acutalibacteraceae</taxon>
        <taxon>Anaeromassilibacillus</taxon>
    </lineage>
</organism>